<evidence type="ECO:0000313" key="4">
    <source>
        <dbReference type="Proteomes" id="UP000069205"/>
    </source>
</evidence>
<dbReference type="InterPro" id="IPR021812">
    <property type="entry name" value="DUF3391"/>
</dbReference>
<dbReference type="PATRIC" id="fig|42253.5.peg.2138"/>
<dbReference type="Gene3D" id="1.10.3210.10">
    <property type="entry name" value="Hypothetical protein af1432"/>
    <property type="match status" value="1"/>
</dbReference>
<dbReference type="PROSITE" id="PS51832">
    <property type="entry name" value="HD_GYP"/>
    <property type="match status" value="1"/>
</dbReference>
<dbReference type="InterPro" id="IPR037522">
    <property type="entry name" value="HD_GYP_dom"/>
</dbReference>
<feature type="domain" description="HD-GYP" evidence="2">
    <location>
        <begin position="144"/>
        <end position="345"/>
    </location>
</feature>
<feature type="region of interest" description="Disordered" evidence="1">
    <location>
        <begin position="65"/>
        <end position="102"/>
    </location>
</feature>
<dbReference type="SUPFAM" id="SSF109604">
    <property type="entry name" value="HD-domain/PDEase-like"/>
    <property type="match status" value="1"/>
</dbReference>
<dbReference type="PANTHER" id="PTHR43155">
    <property type="entry name" value="CYCLIC DI-GMP PHOSPHODIESTERASE PA4108-RELATED"/>
    <property type="match status" value="1"/>
</dbReference>
<dbReference type="PANTHER" id="PTHR43155:SF2">
    <property type="entry name" value="CYCLIC DI-GMP PHOSPHODIESTERASE PA4108"/>
    <property type="match status" value="1"/>
</dbReference>
<accession>A0A0K2GD91</accession>
<dbReference type="EMBL" id="CP011801">
    <property type="protein sequence ID" value="ALA58587.1"/>
    <property type="molecule type" value="Genomic_DNA"/>
</dbReference>
<evidence type="ECO:0000256" key="1">
    <source>
        <dbReference type="SAM" id="MobiDB-lite"/>
    </source>
</evidence>
<dbReference type="GO" id="GO:0016787">
    <property type="term" value="F:hydrolase activity"/>
    <property type="evidence" value="ECO:0007669"/>
    <property type="project" value="UniProtKB-KW"/>
</dbReference>
<dbReference type="STRING" id="42253.NITMOv2_2170"/>
<dbReference type="RefSeq" id="WP_053379734.1">
    <property type="nucleotide sequence ID" value="NZ_CP011801.1"/>
</dbReference>
<gene>
    <name evidence="3" type="ORF">NITMOv2_2170</name>
</gene>
<feature type="compositionally biased region" description="Basic and acidic residues" evidence="1">
    <location>
        <begin position="71"/>
        <end position="85"/>
    </location>
</feature>
<keyword evidence="3" id="KW-0378">Hydrolase</keyword>
<protein>
    <submittedName>
        <fullName evidence="3">Putative Metal-dependent phosphohydrolase</fullName>
    </submittedName>
</protein>
<dbReference type="CDD" id="cd00077">
    <property type="entry name" value="HDc"/>
    <property type="match status" value="1"/>
</dbReference>
<dbReference type="Proteomes" id="UP000069205">
    <property type="component" value="Chromosome"/>
</dbReference>
<dbReference type="AlphaFoldDB" id="A0A0K2GD91"/>
<evidence type="ECO:0000313" key="3">
    <source>
        <dbReference type="EMBL" id="ALA58587.1"/>
    </source>
</evidence>
<sequence length="421" mass="46005">MKPKPPLKEIVIDQLVPGMFVVEMDLPWYRTPFLFHKRLIKDAETVRLMKQHGIRTVTIDTSKGVDLPVQADRRPPSAPDDRSVDSPEGSAGKQAHAGATGPVEARARQLYAEAQQTMERIFADLEQGVPPPPAATKTVVSNILAHLLDDRTGLLTQLALAKIKQFDRSLAGHGLDTCILSLIVGVECGLREESLAPLGAGALLHDAGYVRLPRNLVRRRWDCTESERALLEQHSTLGLAMLADQSDLQEEVKRIVTEHHERSDGSGFPGKLAGEAISQAARIVGVVDLYDGMVSRRSGRPAMLPHDAIRQLFLAGERGQFEKSLVEIVIRSIGVYPVGSLVRLNTGEQAVVVGVNPEQRLKPRVKITGGPQGESYTDPLDVDLATQAQDRSVRSVLRVLDPGQERVNIAMYLDDPPSQAA</sequence>
<dbReference type="Pfam" id="PF13487">
    <property type="entry name" value="HD_5"/>
    <property type="match status" value="1"/>
</dbReference>
<dbReference type="InterPro" id="IPR003607">
    <property type="entry name" value="HD/PDEase_dom"/>
</dbReference>
<proteinExistence type="predicted"/>
<name>A0A0K2GD91_NITMO</name>
<keyword evidence="4" id="KW-1185">Reference proteome</keyword>
<reference evidence="3 4" key="1">
    <citation type="journal article" date="2015" name="Proc. Natl. Acad. Sci. U.S.A.">
        <title>Expanded metabolic versatility of ubiquitous nitrite-oxidizing bacteria from the genus Nitrospira.</title>
        <authorList>
            <person name="Koch H."/>
            <person name="Lucker S."/>
            <person name="Albertsen M."/>
            <person name="Kitzinger K."/>
            <person name="Herbold C."/>
            <person name="Spieck E."/>
            <person name="Nielsen P.H."/>
            <person name="Wagner M."/>
            <person name="Daims H."/>
        </authorList>
    </citation>
    <scope>NUCLEOTIDE SEQUENCE [LARGE SCALE GENOMIC DNA]</scope>
    <source>
        <strain evidence="3 4">NSP M-1</strain>
    </source>
</reference>
<dbReference type="KEGG" id="nmv:NITMOv2_2170"/>
<dbReference type="Pfam" id="PF11871">
    <property type="entry name" value="DUF3391"/>
    <property type="match status" value="1"/>
</dbReference>
<evidence type="ECO:0000259" key="2">
    <source>
        <dbReference type="PROSITE" id="PS51832"/>
    </source>
</evidence>
<organism evidence="3 4">
    <name type="scientific">Nitrospira moscoviensis</name>
    <dbReference type="NCBI Taxonomy" id="42253"/>
    <lineage>
        <taxon>Bacteria</taxon>
        <taxon>Pseudomonadati</taxon>
        <taxon>Nitrospirota</taxon>
        <taxon>Nitrospiria</taxon>
        <taxon>Nitrospirales</taxon>
        <taxon>Nitrospiraceae</taxon>
        <taxon>Nitrospira</taxon>
    </lineage>
</organism>